<proteinExistence type="predicted"/>
<name>A0ACC1T5P6_9APHY</name>
<keyword evidence="2" id="KW-1185">Reference proteome</keyword>
<protein>
    <submittedName>
        <fullName evidence="1">Uncharacterized protein</fullName>
    </submittedName>
</protein>
<evidence type="ECO:0000313" key="2">
    <source>
        <dbReference type="Proteomes" id="UP001148662"/>
    </source>
</evidence>
<dbReference type="EMBL" id="JANHOG010000521">
    <property type="protein sequence ID" value="KAJ3553588.1"/>
    <property type="molecule type" value="Genomic_DNA"/>
</dbReference>
<accession>A0ACC1T5P6</accession>
<dbReference type="Proteomes" id="UP001148662">
    <property type="component" value="Unassembled WGS sequence"/>
</dbReference>
<reference evidence="1" key="1">
    <citation type="submission" date="2022-07" db="EMBL/GenBank/DDBJ databases">
        <title>Genome Sequence of Phlebia brevispora.</title>
        <authorList>
            <person name="Buettner E."/>
        </authorList>
    </citation>
    <scope>NUCLEOTIDE SEQUENCE</scope>
    <source>
        <strain evidence="1">MPL23</strain>
    </source>
</reference>
<organism evidence="1 2">
    <name type="scientific">Phlebia brevispora</name>
    <dbReference type="NCBI Taxonomy" id="194682"/>
    <lineage>
        <taxon>Eukaryota</taxon>
        <taxon>Fungi</taxon>
        <taxon>Dikarya</taxon>
        <taxon>Basidiomycota</taxon>
        <taxon>Agaricomycotina</taxon>
        <taxon>Agaricomycetes</taxon>
        <taxon>Polyporales</taxon>
        <taxon>Meruliaceae</taxon>
        <taxon>Phlebia</taxon>
    </lineage>
</organism>
<gene>
    <name evidence="1" type="ORF">NM688_g3528</name>
</gene>
<sequence length="325" mass="36932">MQCARGESVDDQQPERDPRYWFKTGNVVLVASRKTIYRVHSDILAQKSRVFHDLLECGIPPPADQESMDGCPVIHVSDEPQDFSVFLGLIYNTLEFFVGDELPEWSVVKIMVVLGDKYDAQGLHAEGVRRLKLFFPRDVSEWGEEAGFSFYDEDIVSIVNATRTLGTPELHAAALYLCSSQPITAILRGINGEEGVEALCPEDLRRCLYGRENMANTWFGLHTKLFSVFPLPEMQCLTPQKCPKAVESLRSAATRHALKYLTPDHAYDPVSEDSWERLWVKVEKYGLCLSCRKFYEARLLGIRQNFLDGLQERFTLPPEDSSDSE</sequence>
<comment type="caution">
    <text evidence="1">The sequence shown here is derived from an EMBL/GenBank/DDBJ whole genome shotgun (WGS) entry which is preliminary data.</text>
</comment>
<evidence type="ECO:0000313" key="1">
    <source>
        <dbReference type="EMBL" id="KAJ3553588.1"/>
    </source>
</evidence>